<dbReference type="PROSITE" id="PS00629">
    <property type="entry name" value="IMP_1"/>
    <property type="match status" value="1"/>
</dbReference>
<dbReference type="OrthoDB" id="9785695at2"/>
<dbReference type="Proteomes" id="UP000193083">
    <property type="component" value="Unassembled WGS sequence"/>
</dbReference>
<proteinExistence type="inferred from homology"/>
<keyword evidence="7 10" id="KW-0378">Hydrolase</keyword>
<dbReference type="EMBL" id="FXBL01000004">
    <property type="protein sequence ID" value="SMH37095.1"/>
    <property type="molecule type" value="Genomic_DNA"/>
</dbReference>
<dbReference type="GO" id="GO:0006020">
    <property type="term" value="P:inositol metabolic process"/>
    <property type="evidence" value="ECO:0007669"/>
    <property type="project" value="TreeGrafter"/>
</dbReference>
<evidence type="ECO:0000256" key="9">
    <source>
        <dbReference type="PIRSR" id="PIRSR600760-2"/>
    </source>
</evidence>
<evidence type="ECO:0000256" key="1">
    <source>
        <dbReference type="ARBA" id="ARBA00001033"/>
    </source>
</evidence>
<evidence type="ECO:0000256" key="3">
    <source>
        <dbReference type="ARBA" id="ARBA00009759"/>
    </source>
</evidence>
<feature type="binding site" evidence="9">
    <location>
        <position position="93"/>
    </location>
    <ligand>
        <name>Mg(2+)</name>
        <dbReference type="ChEBI" id="CHEBI:18420"/>
        <label>2</label>
    </ligand>
</feature>
<dbReference type="Gene3D" id="3.30.540.10">
    <property type="entry name" value="Fructose-1,6-Bisphosphatase, subunit A, domain 1"/>
    <property type="match status" value="1"/>
</dbReference>
<dbReference type="FunFam" id="3.30.540.10:FF:000003">
    <property type="entry name" value="Inositol-1-monophosphatase"/>
    <property type="match status" value="1"/>
</dbReference>
<dbReference type="GO" id="GO:0007165">
    <property type="term" value="P:signal transduction"/>
    <property type="evidence" value="ECO:0007669"/>
    <property type="project" value="TreeGrafter"/>
</dbReference>
<comment type="catalytic activity">
    <reaction evidence="1 10">
        <text>a myo-inositol phosphate + H2O = myo-inositol + phosphate</text>
        <dbReference type="Rhea" id="RHEA:24056"/>
        <dbReference type="ChEBI" id="CHEBI:15377"/>
        <dbReference type="ChEBI" id="CHEBI:17268"/>
        <dbReference type="ChEBI" id="CHEBI:43474"/>
        <dbReference type="ChEBI" id="CHEBI:84139"/>
        <dbReference type="EC" id="3.1.3.25"/>
    </reaction>
</comment>
<dbReference type="GO" id="GO:0008934">
    <property type="term" value="F:inositol monophosphate 1-phosphatase activity"/>
    <property type="evidence" value="ECO:0007669"/>
    <property type="project" value="InterPro"/>
</dbReference>
<dbReference type="PRINTS" id="PR00377">
    <property type="entry name" value="IMPHPHTASES"/>
</dbReference>
<dbReference type="InterPro" id="IPR000760">
    <property type="entry name" value="Inositol_monophosphatase-like"/>
</dbReference>
<dbReference type="Pfam" id="PF00459">
    <property type="entry name" value="Inositol_P"/>
    <property type="match status" value="1"/>
</dbReference>
<feature type="binding site" evidence="9">
    <location>
        <position position="217"/>
    </location>
    <ligand>
        <name>Mg(2+)</name>
        <dbReference type="ChEBI" id="CHEBI:18420"/>
        <label>1</label>
        <note>catalytic</note>
    </ligand>
</feature>
<evidence type="ECO:0000313" key="12">
    <source>
        <dbReference type="Proteomes" id="UP000193083"/>
    </source>
</evidence>
<gene>
    <name evidence="11" type="ORF">SAMN02982922_1865</name>
</gene>
<evidence type="ECO:0000313" key="11">
    <source>
        <dbReference type="EMBL" id="SMH37095.1"/>
    </source>
</evidence>
<protein>
    <recommendedName>
        <fullName evidence="5 10">Inositol-1-monophosphatase</fullName>
        <ecNumber evidence="4 10">3.1.3.25</ecNumber>
    </recommendedName>
</protein>
<dbReference type="PANTHER" id="PTHR20854">
    <property type="entry name" value="INOSITOL MONOPHOSPHATASE"/>
    <property type="match status" value="1"/>
</dbReference>
<dbReference type="InterPro" id="IPR020583">
    <property type="entry name" value="Inositol_monoP_metal-BS"/>
</dbReference>
<dbReference type="RefSeq" id="WP_085463910.1">
    <property type="nucleotide sequence ID" value="NZ_FXBL01000004.1"/>
</dbReference>
<comment type="similarity">
    <text evidence="3 10">Belongs to the inositol monophosphatase superfamily.</text>
</comment>
<dbReference type="PANTHER" id="PTHR20854:SF4">
    <property type="entry name" value="INOSITOL-1-MONOPHOSPHATASE-RELATED"/>
    <property type="match status" value="1"/>
</dbReference>
<dbReference type="SUPFAM" id="SSF56655">
    <property type="entry name" value="Carbohydrate phosphatase"/>
    <property type="match status" value="1"/>
</dbReference>
<organism evidence="11 12">
    <name type="scientific">Mesorhizobium australicum</name>
    <dbReference type="NCBI Taxonomy" id="536018"/>
    <lineage>
        <taxon>Bacteria</taxon>
        <taxon>Pseudomonadati</taxon>
        <taxon>Pseudomonadota</taxon>
        <taxon>Alphaproteobacteria</taxon>
        <taxon>Hyphomicrobiales</taxon>
        <taxon>Phyllobacteriaceae</taxon>
        <taxon>Mesorhizobium</taxon>
    </lineage>
</organism>
<comment type="cofactor">
    <cofactor evidence="2 9 10">
        <name>Mg(2+)</name>
        <dbReference type="ChEBI" id="CHEBI:18420"/>
    </cofactor>
</comment>
<keyword evidence="8 9" id="KW-0460">Magnesium</keyword>
<accession>A0A1X7NI83</accession>
<dbReference type="CDD" id="cd01639">
    <property type="entry name" value="IMPase"/>
    <property type="match status" value="1"/>
</dbReference>
<evidence type="ECO:0000256" key="4">
    <source>
        <dbReference type="ARBA" id="ARBA00013106"/>
    </source>
</evidence>
<reference evidence="11 12" key="1">
    <citation type="submission" date="2017-04" db="EMBL/GenBank/DDBJ databases">
        <authorList>
            <person name="Afonso C.L."/>
            <person name="Miller P.J."/>
            <person name="Scott M.A."/>
            <person name="Spackman E."/>
            <person name="Goraichik I."/>
            <person name="Dimitrov K.M."/>
            <person name="Suarez D.L."/>
            <person name="Swayne D.E."/>
        </authorList>
    </citation>
    <scope>NUCLEOTIDE SEQUENCE [LARGE SCALE GENOMIC DNA]</scope>
    <source>
        <strain evidence="11 12">B5P</strain>
    </source>
</reference>
<keyword evidence="12" id="KW-1185">Reference proteome</keyword>
<evidence type="ECO:0000256" key="7">
    <source>
        <dbReference type="ARBA" id="ARBA00022801"/>
    </source>
</evidence>
<evidence type="ECO:0000256" key="5">
    <source>
        <dbReference type="ARBA" id="ARBA00019784"/>
    </source>
</evidence>
<keyword evidence="6 9" id="KW-0479">Metal-binding</keyword>
<name>A0A1X7NI83_9HYPH</name>
<evidence type="ECO:0000256" key="2">
    <source>
        <dbReference type="ARBA" id="ARBA00001946"/>
    </source>
</evidence>
<feature type="binding site" evidence="9">
    <location>
        <position position="94"/>
    </location>
    <ligand>
        <name>Mg(2+)</name>
        <dbReference type="ChEBI" id="CHEBI:18420"/>
        <label>1</label>
        <note>catalytic</note>
    </ligand>
</feature>
<evidence type="ECO:0000256" key="8">
    <source>
        <dbReference type="ARBA" id="ARBA00022842"/>
    </source>
</evidence>
<dbReference type="Gene3D" id="3.40.190.80">
    <property type="match status" value="1"/>
</dbReference>
<dbReference type="InterPro" id="IPR033942">
    <property type="entry name" value="IMPase"/>
</dbReference>
<evidence type="ECO:0000256" key="10">
    <source>
        <dbReference type="RuleBase" id="RU364068"/>
    </source>
</evidence>
<dbReference type="AlphaFoldDB" id="A0A1X7NI83"/>
<feature type="binding site" evidence="9">
    <location>
        <position position="91"/>
    </location>
    <ligand>
        <name>Mg(2+)</name>
        <dbReference type="ChEBI" id="CHEBI:18420"/>
        <label>1</label>
        <note>catalytic</note>
    </ligand>
</feature>
<dbReference type="EC" id="3.1.3.25" evidence="4 10"/>
<sequence length="271" mass="28462">MTAQASGIDTRLLRAQAVLYEAGKLALSHFGALASLPVEIKQNGQDIVSAADREVEMLVRDRIAETFPDDGFLGEEYGLSARSSGYTWVLDPIDGTSCFVHGSRSWCISIALLKGGETVAGLILDPSADELFTAVSGGGAFLNGRPIAVDSRTDMQHGLIGVGASFRVPPRAVSGFIERLLDRGGMFVRSGSGALSLAHVACGRLAGYYEPHIHAWDCLAGLCLIREAGGWTADFAADGDLMRGGPVLGCPPQLSEDLLDLIAATSAERAA</sequence>
<dbReference type="GO" id="GO:0046872">
    <property type="term" value="F:metal ion binding"/>
    <property type="evidence" value="ECO:0007669"/>
    <property type="project" value="UniProtKB-KW"/>
</dbReference>
<evidence type="ECO:0000256" key="6">
    <source>
        <dbReference type="ARBA" id="ARBA00022723"/>
    </source>
</evidence>
<feature type="binding site" evidence="9">
    <location>
        <position position="75"/>
    </location>
    <ligand>
        <name>Mg(2+)</name>
        <dbReference type="ChEBI" id="CHEBI:18420"/>
        <label>1</label>
        <note>catalytic</note>
    </ligand>
</feature>